<dbReference type="Pfam" id="PF02558">
    <property type="entry name" value="ApbA"/>
    <property type="match status" value="1"/>
</dbReference>
<dbReference type="Pfam" id="PF08546">
    <property type="entry name" value="ApbA_C"/>
    <property type="match status" value="1"/>
</dbReference>
<dbReference type="InterPro" id="IPR013752">
    <property type="entry name" value="KPA_reductase"/>
</dbReference>
<evidence type="ECO:0000256" key="3">
    <source>
        <dbReference type="ARBA" id="ARBA00023002"/>
    </source>
</evidence>
<organism evidence="7 8">
    <name type="scientific">Raineyella fluvialis</name>
    <dbReference type="NCBI Taxonomy" id="2662261"/>
    <lineage>
        <taxon>Bacteria</taxon>
        <taxon>Bacillati</taxon>
        <taxon>Actinomycetota</taxon>
        <taxon>Actinomycetes</taxon>
        <taxon>Propionibacteriales</taxon>
        <taxon>Propionibacteriaceae</taxon>
        <taxon>Raineyella</taxon>
    </lineage>
</organism>
<evidence type="ECO:0000259" key="5">
    <source>
        <dbReference type="Pfam" id="PF02558"/>
    </source>
</evidence>
<comment type="similarity">
    <text evidence="1 4">Belongs to the ketopantoate reductase family.</text>
</comment>
<comment type="pathway">
    <text evidence="4">Cofactor biosynthesis; (R)-pantothenate biosynthesis; (R)-pantoate from 3-methyl-2-oxobutanoate: step 2/2.</text>
</comment>
<dbReference type="AlphaFoldDB" id="A0A5Q2FD10"/>
<keyword evidence="4" id="KW-0566">Pantothenate biosynthesis</keyword>
<sequence>MTERNIRTVAIVGAGAMGAMYAQHFASGGLDTWLVARGERAERLRTAALTVNGDPLRAEVVDTGTDSGGRTADLVLIAVKHHQLADAVAEVAPLVGEQTTFLSVLNGLDSEEVIAAAYGADRVLLAIALAMDAQRDGTAIRYRQPGRLALGVGPGMGTTERLAAVQEALDRAGLAWVAPADMPHEMWWKFMVNVGINQASAVLRAPYGAFQHDGPARSLMLALMAEVIAVAEPEGVELGEADLAAWDRVLAGQPAQGQTSMYQDVLAGRPTEVDIFAGRVVALGARHGVPTPYNQTMQWILGSSAQ</sequence>
<evidence type="ECO:0000256" key="4">
    <source>
        <dbReference type="RuleBase" id="RU362068"/>
    </source>
</evidence>
<evidence type="ECO:0000259" key="6">
    <source>
        <dbReference type="Pfam" id="PF08546"/>
    </source>
</evidence>
<evidence type="ECO:0000256" key="1">
    <source>
        <dbReference type="ARBA" id="ARBA00007870"/>
    </source>
</evidence>
<feature type="domain" description="Ketopantoate reductase N-terminal" evidence="5">
    <location>
        <begin position="9"/>
        <end position="153"/>
    </location>
</feature>
<dbReference type="KEGG" id="rain:Rai3103_14775"/>
<dbReference type="InterPro" id="IPR008927">
    <property type="entry name" value="6-PGluconate_DH-like_C_sf"/>
</dbReference>
<reference evidence="7 8" key="1">
    <citation type="submission" date="2019-10" db="EMBL/GenBank/DDBJ databases">
        <title>Genomic analysis of Raineyella sp. CBA3103.</title>
        <authorList>
            <person name="Roh S.W."/>
        </authorList>
    </citation>
    <scope>NUCLEOTIDE SEQUENCE [LARGE SCALE GENOMIC DNA]</scope>
    <source>
        <strain evidence="7 8">CBA3103</strain>
    </source>
</reference>
<protein>
    <recommendedName>
        <fullName evidence="4">2-dehydropantoate 2-reductase</fullName>
        <ecNumber evidence="4">1.1.1.169</ecNumber>
    </recommendedName>
    <alternativeName>
        <fullName evidence="4">Ketopantoate reductase</fullName>
    </alternativeName>
</protein>
<comment type="function">
    <text evidence="4">Catalyzes the NADPH-dependent reduction of ketopantoate into pantoic acid.</text>
</comment>
<dbReference type="NCBIfam" id="TIGR00745">
    <property type="entry name" value="apbA_panE"/>
    <property type="match status" value="1"/>
</dbReference>
<evidence type="ECO:0000256" key="2">
    <source>
        <dbReference type="ARBA" id="ARBA00022857"/>
    </source>
</evidence>
<dbReference type="Gene3D" id="3.40.50.720">
    <property type="entry name" value="NAD(P)-binding Rossmann-like Domain"/>
    <property type="match status" value="1"/>
</dbReference>
<keyword evidence="3 4" id="KW-0560">Oxidoreductase</keyword>
<gene>
    <name evidence="7" type="ORF">Rai3103_14775</name>
</gene>
<dbReference type="Gene3D" id="1.10.1040.10">
    <property type="entry name" value="N-(1-d-carboxylethyl)-l-norvaline Dehydrogenase, domain 2"/>
    <property type="match status" value="1"/>
</dbReference>
<dbReference type="EC" id="1.1.1.169" evidence="4"/>
<dbReference type="GO" id="GO:0005737">
    <property type="term" value="C:cytoplasm"/>
    <property type="evidence" value="ECO:0007669"/>
    <property type="project" value="TreeGrafter"/>
</dbReference>
<accession>A0A5Q2FD10</accession>
<dbReference type="GO" id="GO:0015940">
    <property type="term" value="P:pantothenate biosynthetic process"/>
    <property type="evidence" value="ECO:0007669"/>
    <property type="project" value="UniProtKB-UniPathway"/>
</dbReference>
<evidence type="ECO:0000313" key="7">
    <source>
        <dbReference type="EMBL" id="QGF24689.1"/>
    </source>
</evidence>
<dbReference type="EMBL" id="CP045725">
    <property type="protein sequence ID" value="QGF24689.1"/>
    <property type="molecule type" value="Genomic_DNA"/>
</dbReference>
<dbReference type="UniPathway" id="UPA00028">
    <property type="reaction ID" value="UER00004"/>
</dbReference>
<proteinExistence type="inferred from homology"/>
<dbReference type="PANTHER" id="PTHR21708:SF26">
    <property type="entry name" value="2-DEHYDROPANTOATE 2-REDUCTASE"/>
    <property type="match status" value="1"/>
</dbReference>
<keyword evidence="8" id="KW-1185">Reference proteome</keyword>
<comment type="catalytic activity">
    <reaction evidence="4">
        <text>(R)-pantoate + NADP(+) = 2-dehydropantoate + NADPH + H(+)</text>
        <dbReference type="Rhea" id="RHEA:16233"/>
        <dbReference type="ChEBI" id="CHEBI:11561"/>
        <dbReference type="ChEBI" id="CHEBI:15378"/>
        <dbReference type="ChEBI" id="CHEBI:15980"/>
        <dbReference type="ChEBI" id="CHEBI:57783"/>
        <dbReference type="ChEBI" id="CHEBI:58349"/>
        <dbReference type="EC" id="1.1.1.169"/>
    </reaction>
</comment>
<keyword evidence="2 4" id="KW-0521">NADP</keyword>
<dbReference type="InterPro" id="IPR013328">
    <property type="entry name" value="6PGD_dom2"/>
</dbReference>
<name>A0A5Q2FD10_9ACTN</name>
<dbReference type="SUPFAM" id="SSF48179">
    <property type="entry name" value="6-phosphogluconate dehydrogenase C-terminal domain-like"/>
    <property type="match status" value="1"/>
</dbReference>
<dbReference type="InterPro" id="IPR051402">
    <property type="entry name" value="KPR-Related"/>
</dbReference>
<dbReference type="Proteomes" id="UP000386847">
    <property type="component" value="Chromosome"/>
</dbReference>
<dbReference type="InterPro" id="IPR013332">
    <property type="entry name" value="KPR_N"/>
</dbReference>
<dbReference type="RefSeq" id="WP_153573218.1">
    <property type="nucleotide sequence ID" value="NZ_CP045725.1"/>
</dbReference>
<dbReference type="InterPro" id="IPR036291">
    <property type="entry name" value="NAD(P)-bd_dom_sf"/>
</dbReference>
<dbReference type="SUPFAM" id="SSF51735">
    <property type="entry name" value="NAD(P)-binding Rossmann-fold domains"/>
    <property type="match status" value="1"/>
</dbReference>
<dbReference type="InterPro" id="IPR003710">
    <property type="entry name" value="ApbA"/>
</dbReference>
<dbReference type="PANTHER" id="PTHR21708">
    <property type="entry name" value="PROBABLE 2-DEHYDROPANTOATE 2-REDUCTASE"/>
    <property type="match status" value="1"/>
</dbReference>
<dbReference type="GO" id="GO:0008677">
    <property type="term" value="F:2-dehydropantoate 2-reductase activity"/>
    <property type="evidence" value="ECO:0007669"/>
    <property type="project" value="UniProtKB-EC"/>
</dbReference>
<evidence type="ECO:0000313" key="8">
    <source>
        <dbReference type="Proteomes" id="UP000386847"/>
    </source>
</evidence>
<feature type="domain" description="Ketopantoate reductase C-terminal" evidence="6">
    <location>
        <begin position="182"/>
        <end position="297"/>
    </location>
</feature>